<protein>
    <submittedName>
        <fullName evidence="2">Uncharacterized protein</fullName>
    </submittedName>
</protein>
<dbReference type="AlphaFoldDB" id="A0A4C1ZVU5"/>
<organism evidence="2 3">
    <name type="scientific">Eumeta variegata</name>
    <name type="common">Bagworm moth</name>
    <name type="synonym">Eumeta japonica</name>
    <dbReference type="NCBI Taxonomy" id="151549"/>
    <lineage>
        <taxon>Eukaryota</taxon>
        <taxon>Metazoa</taxon>
        <taxon>Ecdysozoa</taxon>
        <taxon>Arthropoda</taxon>
        <taxon>Hexapoda</taxon>
        <taxon>Insecta</taxon>
        <taxon>Pterygota</taxon>
        <taxon>Neoptera</taxon>
        <taxon>Endopterygota</taxon>
        <taxon>Lepidoptera</taxon>
        <taxon>Glossata</taxon>
        <taxon>Ditrysia</taxon>
        <taxon>Tineoidea</taxon>
        <taxon>Psychidae</taxon>
        <taxon>Oiketicinae</taxon>
        <taxon>Eumeta</taxon>
    </lineage>
</organism>
<comment type="caution">
    <text evidence="2">The sequence shown here is derived from an EMBL/GenBank/DDBJ whole genome shotgun (WGS) entry which is preliminary data.</text>
</comment>
<dbReference type="Proteomes" id="UP000299102">
    <property type="component" value="Unassembled WGS sequence"/>
</dbReference>
<feature type="region of interest" description="Disordered" evidence="1">
    <location>
        <begin position="1"/>
        <end position="24"/>
    </location>
</feature>
<evidence type="ECO:0000313" key="3">
    <source>
        <dbReference type="Proteomes" id="UP000299102"/>
    </source>
</evidence>
<dbReference type="EMBL" id="BGZK01002152">
    <property type="protein sequence ID" value="GBP91214.1"/>
    <property type="molecule type" value="Genomic_DNA"/>
</dbReference>
<keyword evidence="3" id="KW-1185">Reference proteome</keyword>
<dbReference type="OrthoDB" id="10017160at2759"/>
<proteinExistence type="predicted"/>
<reference evidence="2 3" key="1">
    <citation type="journal article" date="2019" name="Commun. Biol.">
        <title>The bagworm genome reveals a unique fibroin gene that provides high tensile strength.</title>
        <authorList>
            <person name="Kono N."/>
            <person name="Nakamura H."/>
            <person name="Ohtoshi R."/>
            <person name="Tomita M."/>
            <person name="Numata K."/>
            <person name="Arakawa K."/>
        </authorList>
    </citation>
    <scope>NUCLEOTIDE SEQUENCE [LARGE SCALE GENOMIC DNA]</scope>
</reference>
<evidence type="ECO:0000256" key="1">
    <source>
        <dbReference type="SAM" id="MobiDB-lite"/>
    </source>
</evidence>
<evidence type="ECO:0000313" key="2">
    <source>
        <dbReference type="EMBL" id="GBP91214.1"/>
    </source>
</evidence>
<gene>
    <name evidence="2" type="ORF">EVAR_60664_1</name>
</gene>
<sequence length="90" mass="10285">MAASVYGKPHKMEREGPRNSAAPTSSVKLSYTVIVMRHRATIGTFVELELRGRRFVDDNQMKMAVKSHFDCKEREYFLGGLKALYTICEK</sequence>
<name>A0A4C1ZVU5_EUMVA</name>
<accession>A0A4C1ZVU5</accession>